<dbReference type="Gene3D" id="3.30.70.270">
    <property type="match status" value="1"/>
</dbReference>
<evidence type="ECO:0000313" key="4">
    <source>
        <dbReference type="EMBL" id="CUB06385.1"/>
    </source>
</evidence>
<keyword evidence="5" id="KW-1185">Reference proteome</keyword>
<comment type="catalytic activity">
    <reaction evidence="2">
        <text>2 GTP = 3',3'-c-di-GMP + 2 diphosphate</text>
        <dbReference type="Rhea" id="RHEA:24898"/>
        <dbReference type="ChEBI" id="CHEBI:33019"/>
        <dbReference type="ChEBI" id="CHEBI:37565"/>
        <dbReference type="ChEBI" id="CHEBI:58805"/>
        <dbReference type="EC" id="2.7.7.65"/>
    </reaction>
</comment>
<dbReference type="FunFam" id="3.30.70.270:FF:000001">
    <property type="entry name" value="Diguanylate cyclase domain protein"/>
    <property type="match status" value="1"/>
</dbReference>
<dbReference type="AlphaFoldDB" id="A0A0K6ITE7"/>
<dbReference type="InterPro" id="IPR043128">
    <property type="entry name" value="Rev_trsase/Diguanyl_cyclase"/>
</dbReference>
<dbReference type="InterPro" id="IPR050469">
    <property type="entry name" value="Diguanylate_Cyclase"/>
</dbReference>
<sequence>MSTIPPDTDEGDEARLLAEIDQLLDSPVHHANPLRAPLARLLALHRQQNERLLRLIHLSDGYHELGRLRSSTLSQRFEHHLRRLEKLARISDRYQDQLRSLNAALLQSSLKDPLTELGNRRYLMERLHDEDAASTTAPAAYCLAILDVDHFKRINDGWGHDMGDATLKHIADALRGAIRHSDFVGRWGGEEFLLIFPATELADAFQITERVRQAIGAISIAHRLGPVTVSASIGLTRQIAGERFAAALDRADSALLRAKRDGRDRTVIG</sequence>
<dbReference type="PANTHER" id="PTHR45138">
    <property type="entry name" value="REGULATORY COMPONENTS OF SENSORY TRANSDUCTION SYSTEM"/>
    <property type="match status" value="1"/>
</dbReference>
<evidence type="ECO:0000313" key="5">
    <source>
        <dbReference type="Proteomes" id="UP000182108"/>
    </source>
</evidence>
<dbReference type="NCBIfam" id="NF038266">
    <property type="entry name" value="diguan_SiaD"/>
    <property type="match status" value="1"/>
</dbReference>
<dbReference type="RefSeq" id="WP_055423090.1">
    <property type="nucleotide sequence ID" value="NZ_CYHH01000003.1"/>
</dbReference>
<dbReference type="GO" id="GO:0052621">
    <property type="term" value="F:diguanylate cyclase activity"/>
    <property type="evidence" value="ECO:0007669"/>
    <property type="project" value="UniProtKB-EC"/>
</dbReference>
<evidence type="ECO:0000256" key="1">
    <source>
        <dbReference type="ARBA" id="ARBA00012528"/>
    </source>
</evidence>
<dbReference type="CDD" id="cd01949">
    <property type="entry name" value="GGDEF"/>
    <property type="match status" value="1"/>
</dbReference>
<dbReference type="PANTHER" id="PTHR45138:SF9">
    <property type="entry name" value="DIGUANYLATE CYCLASE DGCM-RELATED"/>
    <property type="match status" value="1"/>
</dbReference>
<dbReference type="SUPFAM" id="SSF55073">
    <property type="entry name" value="Nucleotide cyclase"/>
    <property type="match status" value="1"/>
</dbReference>
<dbReference type="GO" id="GO:1902201">
    <property type="term" value="P:negative regulation of bacterial-type flagellum-dependent cell motility"/>
    <property type="evidence" value="ECO:0007669"/>
    <property type="project" value="TreeGrafter"/>
</dbReference>
<dbReference type="GO" id="GO:0005886">
    <property type="term" value="C:plasma membrane"/>
    <property type="evidence" value="ECO:0007669"/>
    <property type="project" value="TreeGrafter"/>
</dbReference>
<dbReference type="NCBIfam" id="TIGR00254">
    <property type="entry name" value="GGDEF"/>
    <property type="match status" value="1"/>
</dbReference>
<dbReference type="InterPro" id="IPR029787">
    <property type="entry name" value="Nucleotide_cyclase"/>
</dbReference>
<dbReference type="Proteomes" id="UP000182108">
    <property type="component" value="Unassembled WGS sequence"/>
</dbReference>
<protein>
    <recommendedName>
        <fullName evidence="1">diguanylate cyclase</fullName>
        <ecNumber evidence="1">2.7.7.65</ecNumber>
    </recommendedName>
</protein>
<gene>
    <name evidence="4" type="ORF">Ga0061068_103123</name>
</gene>
<dbReference type="GO" id="GO:0043709">
    <property type="term" value="P:cell adhesion involved in single-species biofilm formation"/>
    <property type="evidence" value="ECO:0007669"/>
    <property type="project" value="TreeGrafter"/>
</dbReference>
<accession>A0A0K6ITE7</accession>
<organism evidence="4 5">
    <name type="scientific">Tepidiphilus thermophilus</name>
    <dbReference type="NCBI Taxonomy" id="876478"/>
    <lineage>
        <taxon>Bacteria</taxon>
        <taxon>Pseudomonadati</taxon>
        <taxon>Pseudomonadota</taxon>
        <taxon>Hydrogenophilia</taxon>
        <taxon>Hydrogenophilales</taxon>
        <taxon>Hydrogenophilaceae</taxon>
        <taxon>Tepidiphilus</taxon>
    </lineage>
</organism>
<evidence type="ECO:0000259" key="3">
    <source>
        <dbReference type="PROSITE" id="PS50887"/>
    </source>
</evidence>
<dbReference type="Pfam" id="PF00990">
    <property type="entry name" value="GGDEF"/>
    <property type="match status" value="1"/>
</dbReference>
<dbReference type="OrthoDB" id="5289318at2"/>
<feature type="domain" description="GGDEF" evidence="3">
    <location>
        <begin position="139"/>
        <end position="269"/>
    </location>
</feature>
<proteinExistence type="predicted"/>
<dbReference type="SMART" id="SM00267">
    <property type="entry name" value="GGDEF"/>
    <property type="match status" value="1"/>
</dbReference>
<dbReference type="InterPro" id="IPR000160">
    <property type="entry name" value="GGDEF_dom"/>
</dbReference>
<dbReference type="EMBL" id="CYHH01000003">
    <property type="protein sequence ID" value="CUB06385.1"/>
    <property type="molecule type" value="Genomic_DNA"/>
</dbReference>
<name>A0A0K6ITE7_9PROT</name>
<dbReference type="PROSITE" id="PS50887">
    <property type="entry name" value="GGDEF"/>
    <property type="match status" value="1"/>
</dbReference>
<dbReference type="EC" id="2.7.7.65" evidence="1"/>
<reference evidence="5" key="1">
    <citation type="submission" date="2015-08" db="EMBL/GenBank/DDBJ databases">
        <authorList>
            <person name="Babu N.S."/>
            <person name="Beckwith C.J."/>
            <person name="Beseler K.G."/>
            <person name="Brison A."/>
            <person name="Carone J.V."/>
            <person name="Caskin T.P."/>
            <person name="Diamond M."/>
            <person name="Durham M.E."/>
            <person name="Foxe J.M."/>
            <person name="Go M."/>
            <person name="Henderson B.A."/>
            <person name="Jones I.B."/>
            <person name="McGettigan J.A."/>
            <person name="Micheletti S.J."/>
            <person name="Nasrallah M.E."/>
            <person name="Ortiz D."/>
            <person name="Piller C.R."/>
            <person name="Privatt S.R."/>
            <person name="Schneider S.L."/>
            <person name="Sharp S."/>
            <person name="Smith T.C."/>
            <person name="Stanton J.D."/>
            <person name="Ullery H.E."/>
            <person name="Wilson R.J."/>
            <person name="Serrano M.G."/>
            <person name="Buck G."/>
            <person name="Lee V."/>
            <person name="Wang Y."/>
            <person name="Carvalho R."/>
            <person name="Voegtly L."/>
            <person name="Shi R."/>
            <person name="Duckworth R."/>
            <person name="Johnson A."/>
            <person name="Loviza R."/>
            <person name="Walstead R."/>
            <person name="Shah Z."/>
            <person name="Kiflezghi M."/>
            <person name="Wade K."/>
            <person name="Ball S.L."/>
            <person name="Bradley K.W."/>
            <person name="Asai D.J."/>
            <person name="Bowman C.A."/>
            <person name="Russell D.A."/>
            <person name="Pope W.H."/>
            <person name="Jacobs-Sera D."/>
            <person name="Hendrix R.W."/>
            <person name="Hatfull G.F."/>
        </authorList>
    </citation>
    <scope>NUCLEOTIDE SEQUENCE [LARGE SCALE GENOMIC DNA]</scope>
    <source>
        <strain evidence="5">JCM 19170</strain>
    </source>
</reference>
<evidence type="ECO:0000256" key="2">
    <source>
        <dbReference type="ARBA" id="ARBA00034247"/>
    </source>
</evidence>